<accession>A0ACB8RX15</accession>
<comment type="caution">
    <text evidence="1">The sequence shown here is derived from an EMBL/GenBank/DDBJ whole genome shotgun (WGS) entry which is preliminary data.</text>
</comment>
<protein>
    <submittedName>
        <fullName evidence="1">Fungal hydrophobin</fullName>
    </submittedName>
</protein>
<evidence type="ECO:0000313" key="2">
    <source>
        <dbReference type="Proteomes" id="UP000814033"/>
    </source>
</evidence>
<name>A0ACB8RX15_9AGAM</name>
<reference evidence="1" key="1">
    <citation type="submission" date="2021-02" db="EMBL/GenBank/DDBJ databases">
        <authorList>
            <consortium name="DOE Joint Genome Institute"/>
            <person name="Ahrendt S."/>
            <person name="Looney B.P."/>
            <person name="Miyauchi S."/>
            <person name="Morin E."/>
            <person name="Drula E."/>
            <person name="Courty P.E."/>
            <person name="Chicoki N."/>
            <person name="Fauchery L."/>
            <person name="Kohler A."/>
            <person name="Kuo A."/>
            <person name="Labutti K."/>
            <person name="Pangilinan J."/>
            <person name="Lipzen A."/>
            <person name="Riley R."/>
            <person name="Andreopoulos W."/>
            <person name="He G."/>
            <person name="Johnson J."/>
            <person name="Barry K.W."/>
            <person name="Grigoriev I.V."/>
            <person name="Nagy L."/>
            <person name="Hibbett D."/>
            <person name="Henrissat B."/>
            <person name="Matheny P.B."/>
            <person name="Labbe J."/>
            <person name="Martin F."/>
        </authorList>
    </citation>
    <scope>NUCLEOTIDE SEQUENCE</scope>
    <source>
        <strain evidence="1">FP105234-sp</strain>
    </source>
</reference>
<evidence type="ECO:0000313" key="1">
    <source>
        <dbReference type="EMBL" id="KAI0048150.1"/>
    </source>
</evidence>
<dbReference type="Proteomes" id="UP000814033">
    <property type="component" value="Unassembled WGS sequence"/>
</dbReference>
<keyword evidence="2" id="KW-1185">Reference proteome</keyword>
<gene>
    <name evidence="1" type="ORF">FA95DRAFT_1605476</name>
</gene>
<reference evidence="1" key="2">
    <citation type="journal article" date="2022" name="New Phytol.">
        <title>Evolutionary transition to the ectomycorrhizal habit in the genomes of a hyperdiverse lineage of mushroom-forming fungi.</title>
        <authorList>
            <person name="Looney B."/>
            <person name="Miyauchi S."/>
            <person name="Morin E."/>
            <person name="Drula E."/>
            <person name="Courty P.E."/>
            <person name="Kohler A."/>
            <person name="Kuo A."/>
            <person name="LaButti K."/>
            <person name="Pangilinan J."/>
            <person name="Lipzen A."/>
            <person name="Riley R."/>
            <person name="Andreopoulos W."/>
            <person name="He G."/>
            <person name="Johnson J."/>
            <person name="Nolan M."/>
            <person name="Tritt A."/>
            <person name="Barry K.W."/>
            <person name="Grigoriev I.V."/>
            <person name="Nagy L.G."/>
            <person name="Hibbett D."/>
            <person name="Henrissat B."/>
            <person name="Matheny P.B."/>
            <person name="Labbe J."/>
            <person name="Martin F.M."/>
        </authorList>
    </citation>
    <scope>NUCLEOTIDE SEQUENCE</scope>
    <source>
        <strain evidence="1">FP105234-sp</strain>
    </source>
</reference>
<dbReference type="EMBL" id="MU275891">
    <property type="protein sequence ID" value="KAI0048150.1"/>
    <property type="molecule type" value="Genomic_DNA"/>
</dbReference>
<proteinExistence type="predicted"/>
<organism evidence="1 2">
    <name type="scientific">Auriscalpium vulgare</name>
    <dbReference type="NCBI Taxonomy" id="40419"/>
    <lineage>
        <taxon>Eukaryota</taxon>
        <taxon>Fungi</taxon>
        <taxon>Dikarya</taxon>
        <taxon>Basidiomycota</taxon>
        <taxon>Agaricomycotina</taxon>
        <taxon>Agaricomycetes</taxon>
        <taxon>Russulales</taxon>
        <taxon>Auriscalpiaceae</taxon>
        <taxon>Auriscalpium</taxon>
    </lineage>
</organism>
<sequence length="130" mass="13123">MFSRLSQLFVFAVLGFAVLAAATPWNTTPKTTPTPTTVKTTTTATTTVTVTGSAPPATTTVPASGPCSTGPVQCCNSVQPNLDVIVGITCSPITVIGVGGDSCTQQTVCCENNNFSGIIAIGCTPINIAL</sequence>